<dbReference type="Proteomes" id="UP001162881">
    <property type="component" value="Unassembled WGS sequence"/>
</dbReference>
<reference evidence="2" key="1">
    <citation type="submission" date="2022-03" db="EMBL/GenBank/DDBJ databases">
        <title>Identification of a novel bacterium isolated from mangrove sediments.</title>
        <authorList>
            <person name="Pan X."/>
        </authorList>
    </citation>
    <scope>NUCLEOTIDE SEQUENCE</scope>
    <source>
        <strain evidence="2">B1949</strain>
    </source>
</reference>
<dbReference type="Gene3D" id="3.90.1200.10">
    <property type="match status" value="1"/>
</dbReference>
<dbReference type="InterPro" id="IPR011009">
    <property type="entry name" value="Kinase-like_dom_sf"/>
</dbReference>
<dbReference type="SUPFAM" id="SSF53448">
    <property type="entry name" value="Nucleotide-diphospho-sugar transferases"/>
    <property type="match status" value="1"/>
</dbReference>
<keyword evidence="3" id="KW-1185">Reference proteome</keyword>
<dbReference type="EMBL" id="JALHLF010000082">
    <property type="protein sequence ID" value="MCJ2184184.1"/>
    <property type="molecule type" value="Genomic_DNA"/>
</dbReference>
<evidence type="ECO:0000313" key="2">
    <source>
        <dbReference type="EMBL" id="MCJ2184184.1"/>
    </source>
</evidence>
<organism evidence="2 3">
    <name type="scientific">Novosphingobium organovorum</name>
    <dbReference type="NCBI Taxonomy" id="2930092"/>
    <lineage>
        <taxon>Bacteria</taxon>
        <taxon>Pseudomonadati</taxon>
        <taxon>Pseudomonadota</taxon>
        <taxon>Alphaproteobacteria</taxon>
        <taxon>Sphingomonadales</taxon>
        <taxon>Sphingomonadaceae</taxon>
        <taxon>Novosphingobium</taxon>
    </lineage>
</organism>
<dbReference type="SUPFAM" id="SSF56112">
    <property type="entry name" value="Protein kinase-like (PK-like)"/>
    <property type="match status" value="1"/>
</dbReference>
<feature type="domain" description="Aminoglycoside phosphotransferase" evidence="1">
    <location>
        <begin position="237"/>
        <end position="451"/>
    </location>
</feature>
<sequence>MERPLIIINSGAYVGHELSAEYGPLPPAFMPVGVGRLYELQAQMLACVEGDIVLTLPDSFTVPEWDRARLDELGIAVIKTQDNVPLGTALMTVLGTLNFPDRPLRMLHGDTLLKGFDGGLDDILAVADGADGYKWSFAEVSEQGKIVRVRPHDGEGPADALRLCGYFAFPSARRFGAALATGGGDFITALNRLAQDGELRAFVPEQWLDFGHVQTYFRSRRIVTTQRAFNELEIGQTYVRKSSVSASGKLRNEARWLREVPSALQPLCARVTDAGAQGERYYYVTEYEYLSTLSELFVFGRLSTASWAKIVGACSEFIELCVADSRLAGPDADADTRAAASGTFHELVVDKTAERLEAFARSADLDLAAPMRINGRPAPSLSRMMERIADIVGASAPMPAIMHGDFCFSNILYSFRTERVRLIDPRATTKSGAFSLYGDARYDLAKLMHSMVGCYDLIIAGQYQAGRGGQHDFHIELPVHEGAQALAPLVAHTQIAGVALRSPQVWAGMISLFLSMPPLHADRPQRQIAFIANALRLYMEMDQL</sequence>
<gene>
    <name evidence="2" type="ORF">MTR62_16010</name>
</gene>
<evidence type="ECO:0000313" key="3">
    <source>
        <dbReference type="Proteomes" id="UP001162881"/>
    </source>
</evidence>
<dbReference type="RefSeq" id="WP_244022765.1">
    <property type="nucleotide sequence ID" value="NZ_JALHLF010000082.1"/>
</dbReference>
<protein>
    <recommendedName>
        <fullName evidence="1">Aminoglycoside phosphotransferase domain-containing protein</fullName>
    </recommendedName>
</protein>
<dbReference type="InterPro" id="IPR002575">
    <property type="entry name" value="Aminoglycoside_PTrfase"/>
</dbReference>
<accession>A0ABT0BHI4</accession>
<name>A0ABT0BHI4_9SPHN</name>
<comment type="caution">
    <text evidence="2">The sequence shown here is derived from an EMBL/GenBank/DDBJ whole genome shotgun (WGS) entry which is preliminary data.</text>
</comment>
<dbReference type="Pfam" id="PF01636">
    <property type="entry name" value="APH"/>
    <property type="match status" value="1"/>
</dbReference>
<proteinExistence type="predicted"/>
<dbReference type="InterPro" id="IPR029044">
    <property type="entry name" value="Nucleotide-diphossugar_trans"/>
</dbReference>
<evidence type="ECO:0000259" key="1">
    <source>
        <dbReference type="Pfam" id="PF01636"/>
    </source>
</evidence>